<proteinExistence type="predicted"/>
<organism evidence="1 2">
    <name type="scientific">Micromonospora ureilytica</name>
    <dbReference type="NCBI Taxonomy" id="709868"/>
    <lineage>
        <taxon>Bacteria</taxon>
        <taxon>Bacillati</taxon>
        <taxon>Actinomycetota</taxon>
        <taxon>Actinomycetes</taxon>
        <taxon>Micromonosporales</taxon>
        <taxon>Micromonosporaceae</taxon>
        <taxon>Micromonospora</taxon>
    </lineage>
</organism>
<name>A0ABS0JLM8_9ACTN</name>
<gene>
    <name evidence="1" type="ORF">IW248_004141</name>
</gene>
<reference evidence="1 2" key="1">
    <citation type="submission" date="2020-11" db="EMBL/GenBank/DDBJ databases">
        <title>Sequencing the genomes of 1000 actinobacteria strains.</title>
        <authorList>
            <person name="Klenk H.-P."/>
        </authorList>
    </citation>
    <scope>NUCLEOTIDE SEQUENCE [LARGE SCALE GENOMIC DNA]</scope>
    <source>
        <strain evidence="1 2">DSM 101692</strain>
    </source>
</reference>
<protein>
    <submittedName>
        <fullName evidence="1">Uncharacterized protein</fullName>
    </submittedName>
</protein>
<evidence type="ECO:0000313" key="1">
    <source>
        <dbReference type="EMBL" id="MBG6067854.1"/>
    </source>
</evidence>
<dbReference type="RefSeq" id="WP_196928307.1">
    <property type="nucleotide sequence ID" value="NZ_JADOTX010000001.1"/>
</dbReference>
<evidence type="ECO:0000313" key="2">
    <source>
        <dbReference type="Proteomes" id="UP000614915"/>
    </source>
</evidence>
<dbReference type="Proteomes" id="UP000614915">
    <property type="component" value="Unassembled WGS sequence"/>
</dbReference>
<sequence length="51" mass="6133">MSRLDARPGESRAAYVRRAMRELLDAGRTWDAAWQEANSFYVPYELRRRMR</sequence>
<accession>A0ABS0JLM8</accession>
<dbReference type="EMBL" id="JADOTX010000001">
    <property type="protein sequence ID" value="MBG6067854.1"/>
    <property type="molecule type" value="Genomic_DNA"/>
</dbReference>
<keyword evidence="2" id="KW-1185">Reference proteome</keyword>
<comment type="caution">
    <text evidence="1">The sequence shown here is derived from an EMBL/GenBank/DDBJ whole genome shotgun (WGS) entry which is preliminary data.</text>
</comment>